<dbReference type="PIRSF" id="PIRSF006603">
    <property type="entry name" value="DinF"/>
    <property type="match status" value="1"/>
</dbReference>
<reference evidence="8 9" key="1">
    <citation type="submission" date="2018-05" db="EMBL/GenBank/DDBJ databases">
        <title>The Hungate 1000. A catalogue of reference genomes from the rumen microbiome.</title>
        <authorList>
            <person name="Kelly W."/>
        </authorList>
    </citation>
    <scope>NUCLEOTIDE SEQUENCE [LARGE SCALE GENOMIC DNA]</scope>
    <source>
        <strain evidence="8 9">NLAE-zl-C242</strain>
    </source>
</reference>
<comment type="subcellular location">
    <subcellularLocation>
        <location evidence="1">Cell membrane</location>
        <topology evidence="1">Multi-pass membrane protein</topology>
    </subcellularLocation>
</comment>
<dbReference type="Proteomes" id="UP000245845">
    <property type="component" value="Unassembled WGS sequence"/>
</dbReference>
<feature type="transmembrane region" description="Helical" evidence="7">
    <location>
        <begin position="191"/>
        <end position="213"/>
    </location>
</feature>
<evidence type="ECO:0000256" key="3">
    <source>
        <dbReference type="ARBA" id="ARBA00022475"/>
    </source>
</evidence>
<evidence type="ECO:0000256" key="7">
    <source>
        <dbReference type="SAM" id="Phobius"/>
    </source>
</evidence>
<proteinExistence type="predicted"/>
<dbReference type="EMBL" id="QGDL01000001">
    <property type="protein sequence ID" value="PWJ32349.1"/>
    <property type="molecule type" value="Genomic_DNA"/>
</dbReference>
<dbReference type="GO" id="GO:0005886">
    <property type="term" value="C:plasma membrane"/>
    <property type="evidence" value="ECO:0007669"/>
    <property type="project" value="UniProtKB-SubCell"/>
</dbReference>
<evidence type="ECO:0000313" key="9">
    <source>
        <dbReference type="Proteomes" id="UP000245845"/>
    </source>
</evidence>
<gene>
    <name evidence="8" type="ORF">A8806_101637</name>
</gene>
<dbReference type="OrthoDB" id="9780160at2"/>
<evidence type="ECO:0000313" key="8">
    <source>
        <dbReference type="EMBL" id="PWJ32349.1"/>
    </source>
</evidence>
<keyword evidence="9" id="KW-1185">Reference proteome</keyword>
<evidence type="ECO:0000256" key="4">
    <source>
        <dbReference type="ARBA" id="ARBA00022692"/>
    </source>
</evidence>
<protein>
    <submittedName>
        <fullName evidence="8">Putative MATE family efflux protein</fullName>
    </submittedName>
</protein>
<dbReference type="AlphaFoldDB" id="A0A2Y9C9K9"/>
<dbReference type="RefSeq" id="WP_109729687.1">
    <property type="nucleotide sequence ID" value="NZ_BAAACK010000007.1"/>
</dbReference>
<dbReference type="GO" id="GO:0015297">
    <property type="term" value="F:antiporter activity"/>
    <property type="evidence" value="ECO:0007669"/>
    <property type="project" value="InterPro"/>
</dbReference>
<dbReference type="NCBIfam" id="TIGR00797">
    <property type="entry name" value="matE"/>
    <property type="match status" value="1"/>
</dbReference>
<evidence type="ECO:0000256" key="6">
    <source>
        <dbReference type="ARBA" id="ARBA00023136"/>
    </source>
</evidence>
<sequence>MSENKSFYKNFFSIYAALVLQNVITISVNLADNMMLGAYSETSLAGVAAVNQIQFVFQQVLTALGEGLVIIGSQYWGKRQTEPMKKIAAIAMRIGLSVAVILFLTVSIFPYQAVGIFTTDGPIIQEGVNYLRIIRFTYLFFAVTQLLLATLRSTEIVKIAFQLSIMTFFVNCGINYLLIYGKFHFPEMGTAGAAVGTLTARILECGILIIYMVKKEKNLRIKLKDYLQSDKVLRNDYVRITGPMVLVQGLWGVNTALQTAILGHMTSAAIAANSVASTVFLLVKSTAVGAASTASVIIGKTVGTGDIDRVKRYAGKLQRLFLVIGVLSGIILFFIRIPILSLYDLSASTKEMANTFLIILSVVCVGMSYQMPTNNGIIRGGGNAMFVVKMDLISIWMIVIPLSFVMAFVVKASPAVVVCCLNADQIFKCVPAFLESHYGNWIRKLTREDAEG</sequence>
<feature type="transmembrane region" description="Helical" evidence="7">
    <location>
        <begin position="160"/>
        <end position="179"/>
    </location>
</feature>
<keyword evidence="2" id="KW-0813">Transport</keyword>
<dbReference type="InterPro" id="IPR002528">
    <property type="entry name" value="MATE_fam"/>
</dbReference>
<dbReference type="PANTHER" id="PTHR42925">
    <property type="entry name" value="MULTIDRUG AND TOXIN EFFLUX PROTEIN MATE FAMILY"/>
    <property type="match status" value="1"/>
</dbReference>
<keyword evidence="6 7" id="KW-0472">Membrane</keyword>
<feature type="transmembrane region" description="Helical" evidence="7">
    <location>
        <begin position="392"/>
        <end position="410"/>
    </location>
</feature>
<keyword evidence="5 7" id="KW-1133">Transmembrane helix</keyword>
<keyword evidence="4 7" id="KW-0812">Transmembrane</keyword>
<dbReference type="GO" id="GO:0042910">
    <property type="term" value="F:xenobiotic transmembrane transporter activity"/>
    <property type="evidence" value="ECO:0007669"/>
    <property type="project" value="InterPro"/>
</dbReference>
<feature type="transmembrane region" description="Helical" evidence="7">
    <location>
        <begin position="87"/>
        <end position="109"/>
    </location>
</feature>
<comment type="caution">
    <text evidence="8">The sequence shown here is derived from an EMBL/GenBank/DDBJ whole genome shotgun (WGS) entry which is preliminary data.</text>
</comment>
<organism evidence="8 9">
    <name type="scientific">Faecalicatena orotica</name>
    <dbReference type="NCBI Taxonomy" id="1544"/>
    <lineage>
        <taxon>Bacteria</taxon>
        <taxon>Bacillati</taxon>
        <taxon>Bacillota</taxon>
        <taxon>Clostridia</taxon>
        <taxon>Lachnospirales</taxon>
        <taxon>Lachnospiraceae</taxon>
        <taxon>Faecalicatena</taxon>
    </lineage>
</organism>
<feature type="transmembrane region" description="Helical" evidence="7">
    <location>
        <begin position="352"/>
        <end position="371"/>
    </location>
</feature>
<dbReference type="InterPro" id="IPR047135">
    <property type="entry name" value="YsiQ"/>
</dbReference>
<dbReference type="InterPro" id="IPR048279">
    <property type="entry name" value="MdtK-like"/>
</dbReference>
<evidence type="ECO:0000256" key="5">
    <source>
        <dbReference type="ARBA" id="ARBA00022989"/>
    </source>
</evidence>
<accession>A0A2Y9C9K9</accession>
<keyword evidence="3" id="KW-1003">Cell membrane</keyword>
<feature type="transmembrane region" description="Helical" evidence="7">
    <location>
        <begin position="320"/>
        <end position="340"/>
    </location>
</feature>
<evidence type="ECO:0000256" key="1">
    <source>
        <dbReference type="ARBA" id="ARBA00004651"/>
    </source>
</evidence>
<feature type="transmembrane region" description="Helical" evidence="7">
    <location>
        <begin position="12"/>
        <end position="31"/>
    </location>
</feature>
<dbReference type="Pfam" id="PF01554">
    <property type="entry name" value="MatE"/>
    <property type="match status" value="2"/>
</dbReference>
<name>A0A2Y9C9K9_9FIRM</name>
<dbReference type="PANTHER" id="PTHR42925:SF2">
    <property type="entry name" value="NA+ DRIVEN MULTIDRUG EFFLUX PUMP"/>
    <property type="match status" value="1"/>
</dbReference>
<evidence type="ECO:0000256" key="2">
    <source>
        <dbReference type="ARBA" id="ARBA00022448"/>
    </source>
</evidence>
<feature type="transmembrane region" description="Helical" evidence="7">
    <location>
        <begin position="129"/>
        <end position="148"/>
    </location>
</feature>